<proteinExistence type="predicted"/>
<name>A0A9X0D973_9CNID</name>
<feature type="compositionally biased region" description="Basic and acidic residues" evidence="1">
    <location>
        <begin position="21"/>
        <end position="34"/>
    </location>
</feature>
<comment type="caution">
    <text evidence="2">The sequence shown here is derived from an EMBL/GenBank/DDBJ whole genome shotgun (WGS) entry which is preliminary data.</text>
</comment>
<protein>
    <submittedName>
        <fullName evidence="2">Uncharacterized protein</fullName>
    </submittedName>
</protein>
<dbReference type="AlphaFoldDB" id="A0A9X0D973"/>
<evidence type="ECO:0000256" key="1">
    <source>
        <dbReference type="SAM" id="MobiDB-lite"/>
    </source>
</evidence>
<sequence>MKTLLNAEEVRMWIEHLTLGQERRKNGAKKAAETRRKKQKRNNPMNTLFQQRTVNPQ</sequence>
<dbReference type="Proteomes" id="UP001163046">
    <property type="component" value="Unassembled WGS sequence"/>
</dbReference>
<feature type="region of interest" description="Disordered" evidence="1">
    <location>
        <begin position="21"/>
        <end position="57"/>
    </location>
</feature>
<reference evidence="2" key="1">
    <citation type="submission" date="2023-01" db="EMBL/GenBank/DDBJ databases">
        <title>Genome assembly of the deep-sea coral Lophelia pertusa.</title>
        <authorList>
            <person name="Herrera S."/>
            <person name="Cordes E."/>
        </authorList>
    </citation>
    <scope>NUCLEOTIDE SEQUENCE</scope>
    <source>
        <strain evidence="2">USNM1676648</strain>
        <tissue evidence="2">Polyp</tissue>
    </source>
</reference>
<gene>
    <name evidence="2" type="ORF">OS493_018502</name>
</gene>
<dbReference type="EMBL" id="MU825406">
    <property type="protein sequence ID" value="KAJ7391455.1"/>
    <property type="molecule type" value="Genomic_DNA"/>
</dbReference>
<keyword evidence="3" id="KW-1185">Reference proteome</keyword>
<accession>A0A9X0D973</accession>
<evidence type="ECO:0000313" key="2">
    <source>
        <dbReference type="EMBL" id="KAJ7391455.1"/>
    </source>
</evidence>
<evidence type="ECO:0000313" key="3">
    <source>
        <dbReference type="Proteomes" id="UP001163046"/>
    </source>
</evidence>
<organism evidence="2 3">
    <name type="scientific">Desmophyllum pertusum</name>
    <dbReference type="NCBI Taxonomy" id="174260"/>
    <lineage>
        <taxon>Eukaryota</taxon>
        <taxon>Metazoa</taxon>
        <taxon>Cnidaria</taxon>
        <taxon>Anthozoa</taxon>
        <taxon>Hexacorallia</taxon>
        <taxon>Scleractinia</taxon>
        <taxon>Caryophylliina</taxon>
        <taxon>Caryophylliidae</taxon>
        <taxon>Desmophyllum</taxon>
    </lineage>
</organism>
<feature type="compositionally biased region" description="Polar residues" evidence="1">
    <location>
        <begin position="42"/>
        <end position="57"/>
    </location>
</feature>